<name>A0AA39DYT0_VITRO</name>
<gene>
    <name evidence="1" type="ORF">PVL29_004773</name>
</gene>
<dbReference type="EMBL" id="JARBHA010000004">
    <property type="protein sequence ID" value="KAJ9703136.1"/>
    <property type="molecule type" value="Genomic_DNA"/>
</dbReference>
<proteinExistence type="predicted"/>
<protein>
    <submittedName>
        <fullName evidence="1">Uncharacterized protein</fullName>
    </submittedName>
</protein>
<keyword evidence="2" id="KW-1185">Reference proteome</keyword>
<evidence type="ECO:0000313" key="2">
    <source>
        <dbReference type="Proteomes" id="UP001168098"/>
    </source>
</evidence>
<evidence type="ECO:0000313" key="1">
    <source>
        <dbReference type="EMBL" id="KAJ9703136.1"/>
    </source>
</evidence>
<reference evidence="1 2" key="1">
    <citation type="journal article" date="2023" name="BMC Biotechnol.">
        <title>Vitis rotundifolia cv Carlos genome sequencing.</title>
        <authorList>
            <person name="Huff M."/>
            <person name="Hulse-Kemp A."/>
            <person name="Scheffler B."/>
            <person name="Youngblood R."/>
            <person name="Simpson S."/>
            <person name="Babiker E."/>
            <person name="Staton M."/>
        </authorList>
    </citation>
    <scope>NUCLEOTIDE SEQUENCE [LARGE SCALE GENOMIC DNA]</scope>
    <source>
        <tissue evidence="1">Leaf</tissue>
    </source>
</reference>
<dbReference type="Proteomes" id="UP001168098">
    <property type="component" value="Unassembled WGS sequence"/>
</dbReference>
<comment type="caution">
    <text evidence="1">The sequence shown here is derived from an EMBL/GenBank/DDBJ whole genome shotgun (WGS) entry which is preliminary data.</text>
</comment>
<accession>A0AA39DYT0</accession>
<sequence length="42" mass="4900">MLPVYSYSKELEVGRRVHASVEMVNFRYGKLCYTATGKWCLL</sequence>
<dbReference type="AlphaFoldDB" id="A0AA39DYT0"/>
<organism evidence="1 2">
    <name type="scientific">Vitis rotundifolia</name>
    <name type="common">Muscadine grape</name>
    <dbReference type="NCBI Taxonomy" id="103349"/>
    <lineage>
        <taxon>Eukaryota</taxon>
        <taxon>Viridiplantae</taxon>
        <taxon>Streptophyta</taxon>
        <taxon>Embryophyta</taxon>
        <taxon>Tracheophyta</taxon>
        <taxon>Spermatophyta</taxon>
        <taxon>Magnoliopsida</taxon>
        <taxon>eudicotyledons</taxon>
        <taxon>Gunneridae</taxon>
        <taxon>Pentapetalae</taxon>
        <taxon>rosids</taxon>
        <taxon>Vitales</taxon>
        <taxon>Vitaceae</taxon>
        <taxon>Viteae</taxon>
        <taxon>Vitis</taxon>
    </lineage>
</organism>